<dbReference type="Proteomes" id="UP001054857">
    <property type="component" value="Unassembled WGS sequence"/>
</dbReference>
<keyword evidence="3" id="KW-1185">Reference proteome</keyword>
<dbReference type="PANTHER" id="PTHR24216">
    <property type="entry name" value="PAXILLIN-RELATED"/>
    <property type="match status" value="1"/>
</dbReference>
<name>A0AAD3DP88_9CHLO</name>
<feature type="region of interest" description="Disordered" evidence="1">
    <location>
        <begin position="120"/>
        <end position="312"/>
    </location>
</feature>
<dbReference type="PRINTS" id="PR01217">
    <property type="entry name" value="PRICHEXTENSN"/>
</dbReference>
<dbReference type="PANTHER" id="PTHR24216:SF65">
    <property type="entry name" value="PAXILLIN-LIKE PROTEIN 1"/>
    <property type="match status" value="1"/>
</dbReference>
<sequence>MSYIVADGSALGKACLFRRGMHMLASVAFRSPMCGALVHKSWTCYQDSDGPRNHILGGYFGNVSVIPLFREFVGMPMASYYPGSNSGSLFDSIDPSERVYSSGVVLYFYGGEAPGGACILWSSPPPSPSPPSPSPPSPSPPSPSPPSPSPPSPSPPSPSPPSPSPPSPSPPSPSPPPPPPPPRNQQTPPASPAALSPHTPPSSPSQPPPASPPPPSPVPPSPPTHPSPSPSPQTPPRSSLPPTSPSPLPSSPPSSPLPRTPPPTPSPTSPSPPPPSPPPTHPTKSLSPPPRRLRSPPPPSQPSPPPPAPMYWATSAFGPFDVNGTSTAPGSVSKLVGPPSSQVTDIKACRAALALGWVATIKNPRYVVASFNQTPAALVSQLAAVKLYVLSSGTLSPAISSIELLLRTPGAHNDTPQEVTMYAGGAQQSLKCAALNQFALVPDALQPRMTADALNTAEVVAVRIRANNQITNNKADLPVLAAVGLELRQ</sequence>
<dbReference type="AlphaFoldDB" id="A0AAD3DP88"/>
<accession>A0AAD3DP88</accession>
<evidence type="ECO:0000313" key="2">
    <source>
        <dbReference type="EMBL" id="GFR44198.1"/>
    </source>
</evidence>
<organism evidence="2 3">
    <name type="scientific">Astrephomene gubernaculifera</name>
    <dbReference type="NCBI Taxonomy" id="47775"/>
    <lineage>
        <taxon>Eukaryota</taxon>
        <taxon>Viridiplantae</taxon>
        <taxon>Chlorophyta</taxon>
        <taxon>core chlorophytes</taxon>
        <taxon>Chlorophyceae</taxon>
        <taxon>CS clade</taxon>
        <taxon>Chlamydomonadales</taxon>
        <taxon>Astrephomenaceae</taxon>
        <taxon>Astrephomene</taxon>
    </lineage>
</organism>
<dbReference type="EMBL" id="BMAR01000007">
    <property type="protein sequence ID" value="GFR44198.1"/>
    <property type="molecule type" value="Genomic_DNA"/>
</dbReference>
<feature type="compositionally biased region" description="Pro residues" evidence="1">
    <location>
        <begin position="198"/>
        <end position="309"/>
    </location>
</feature>
<evidence type="ECO:0000256" key="1">
    <source>
        <dbReference type="SAM" id="MobiDB-lite"/>
    </source>
</evidence>
<gene>
    <name evidence="2" type="ORF">Agub_g5381</name>
</gene>
<reference evidence="2 3" key="1">
    <citation type="journal article" date="2021" name="Sci. Rep.">
        <title>Genome sequencing of the multicellular alga Astrephomene provides insights into convergent evolution of germ-soma differentiation.</title>
        <authorList>
            <person name="Yamashita S."/>
            <person name="Yamamoto K."/>
            <person name="Matsuzaki R."/>
            <person name="Suzuki S."/>
            <person name="Yamaguchi H."/>
            <person name="Hirooka S."/>
            <person name="Minakuchi Y."/>
            <person name="Miyagishima S."/>
            <person name="Kawachi M."/>
            <person name="Toyoda A."/>
            <person name="Nozaki H."/>
        </authorList>
    </citation>
    <scope>NUCLEOTIDE SEQUENCE [LARGE SCALE GENOMIC DNA]</scope>
    <source>
        <strain evidence="2 3">NIES-4017</strain>
    </source>
</reference>
<protein>
    <submittedName>
        <fullName evidence="2">Uncharacterized protein</fullName>
    </submittedName>
</protein>
<feature type="compositionally biased region" description="Pro residues" evidence="1">
    <location>
        <begin position="123"/>
        <end position="183"/>
    </location>
</feature>
<comment type="caution">
    <text evidence="2">The sequence shown here is derived from an EMBL/GenBank/DDBJ whole genome shotgun (WGS) entry which is preliminary data.</text>
</comment>
<evidence type="ECO:0000313" key="3">
    <source>
        <dbReference type="Proteomes" id="UP001054857"/>
    </source>
</evidence>
<proteinExistence type="predicted"/>